<proteinExistence type="inferred from homology"/>
<dbReference type="InterPro" id="IPR011659">
    <property type="entry name" value="WD40"/>
</dbReference>
<reference evidence="2" key="1">
    <citation type="journal article" date="2020" name="mSystems">
        <title>Genome- and Community-Level Interaction Insights into Carbon Utilization and Element Cycling Functions of Hydrothermarchaeota in Hydrothermal Sediment.</title>
        <authorList>
            <person name="Zhou Z."/>
            <person name="Liu Y."/>
            <person name="Xu W."/>
            <person name="Pan J."/>
            <person name="Luo Z.H."/>
            <person name="Li M."/>
        </authorList>
    </citation>
    <scope>NUCLEOTIDE SEQUENCE [LARGE SCALE GENOMIC DNA]</scope>
    <source>
        <strain evidence="2">SpSt-876</strain>
    </source>
</reference>
<comment type="caution">
    <text evidence="2">The sequence shown here is derived from an EMBL/GenBank/DDBJ whole genome shotgun (WGS) entry which is preliminary data.</text>
</comment>
<dbReference type="PANTHER" id="PTHR36842">
    <property type="entry name" value="PROTEIN TOLB HOMOLOG"/>
    <property type="match status" value="1"/>
</dbReference>
<dbReference type="EMBL" id="DTLI01000071">
    <property type="protein sequence ID" value="HHS51805.1"/>
    <property type="molecule type" value="Genomic_DNA"/>
</dbReference>
<protein>
    <recommendedName>
        <fullName evidence="3">Bacterial surface antigen (D15) domain-containing protein</fullName>
    </recommendedName>
</protein>
<organism evidence="2">
    <name type="scientific">candidate division WOR-3 bacterium</name>
    <dbReference type="NCBI Taxonomy" id="2052148"/>
    <lineage>
        <taxon>Bacteria</taxon>
        <taxon>Bacteria division WOR-3</taxon>
    </lineage>
</organism>
<dbReference type="InterPro" id="IPR027268">
    <property type="entry name" value="Peptidase_M4/M1_CTD_sf"/>
</dbReference>
<dbReference type="Gene3D" id="2.40.160.50">
    <property type="entry name" value="membrane protein fhac: a member of the omp85/tpsb transporter family"/>
    <property type="match status" value="1"/>
</dbReference>
<evidence type="ECO:0008006" key="3">
    <source>
        <dbReference type="Google" id="ProtNLM"/>
    </source>
</evidence>
<comment type="similarity">
    <text evidence="1">Belongs to the TolB family.</text>
</comment>
<dbReference type="Gene3D" id="2.120.10.30">
    <property type="entry name" value="TolB, C-terminal domain"/>
    <property type="match status" value="2"/>
</dbReference>
<dbReference type="Pfam" id="PF07676">
    <property type="entry name" value="PD40"/>
    <property type="match status" value="2"/>
</dbReference>
<evidence type="ECO:0000256" key="1">
    <source>
        <dbReference type="ARBA" id="ARBA00009820"/>
    </source>
</evidence>
<accession>A0A7C6A8J3</accession>
<dbReference type="Gene3D" id="1.10.390.10">
    <property type="entry name" value="Neutral Protease Domain 2"/>
    <property type="match status" value="1"/>
</dbReference>
<dbReference type="InterPro" id="IPR011042">
    <property type="entry name" value="6-blade_b-propeller_TolB-like"/>
</dbReference>
<dbReference type="PANTHER" id="PTHR36842:SF1">
    <property type="entry name" value="PROTEIN TOLB"/>
    <property type="match status" value="1"/>
</dbReference>
<dbReference type="SUPFAM" id="SSF82171">
    <property type="entry name" value="DPP6 N-terminal domain-like"/>
    <property type="match status" value="1"/>
</dbReference>
<evidence type="ECO:0000313" key="2">
    <source>
        <dbReference type="EMBL" id="HHS51805.1"/>
    </source>
</evidence>
<dbReference type="SUPFAM" id="SSF55486">
    <property type="entry name" value="Metalloproteases ('zincins'), catalytic domain"/>
    <property type="match status" value="1"/>
</dbReference>
<dbReference type="AlphaFoldDB" id="A0A7C6A8J3"/>
<name>A0A7C6A8J3_UNCW3</name>
<gene>
    <name evidence="2" type="ORF">ENW73_02915</name>
</gene>
<sequence>MINLILILLFSLSPYEYDPRLTWFVFETDHFAIHIPSQTGLSKEEEALARRFGAVCEKVDSLLVPFFGFRPKGKVAVIIADFYDYAQGWSLPFPHNTITVIPTPPAGDLTNYDDWFFNLILHEYTHTLLMDRVCGFPSLLRKIFGRIIVPNALTPLWLQEGFAVYNESKFTAQGAQDASRGTQFARARSPEYAMKIRTAALTNNLLAIDQVQNYELRRYPSGEAPYIYGSQFFSFLAGRFGDEKLVQYTDYNAKCLPFFINFSARKVFGKSFYTLWRDWQDSLVKTTKPIADHFRQSESALGRLEQSKPVTKIGFDIYAPQFSKYGEKIYFISYNPNEMPSIKSVDLITRETKTIFKGQLGKTLAISPDGGELFFSLRNVYNNYYEFDDIFSFSLSTKSLCRITQGRRARDPDITPSGDKIVFVENHLGKNYLMLMDRKSKKIDTLFEKEGYTQFASPKFSPNGKKIAVAIGQEGSYQDILVIDLENGWQIPITYDWATDIQPAFSPDNKYLLFSSDRTGIFNLYAYSFENRQIYQVTDVLTGAFAPTCSPDGKRIAFLLYSEKGYDVHFIPFKPSTWQIAKVITESIPLPEAEPAKVRLGRIKAIELYQYDPLASIFPRFWLPLVYYDTTISFGFFTAGIDVLLQHIIILTANYRPKERSLYCYLSYISQKYPFSLYGYYEPQEQGAGINGYFPFYATFSYHLILPYYEFSRSNSFRSAGLGLEWQASNTKSYPYSISPVDGRKFLVDVSYSNRYLLSSYNLFSLKALYSEYIGLSALGRHNVLALKLTLATAIGDSARQRQYRLGGTTGIFSIRGYNKDFIGHQNVIKATLEYRFPLIWVERGLGTAPFFLSNLSGSIGFDAGLGWDGCLGQNPLKADCAKQSKLGAFIELRSSWIFTYFLPVSLKIGYAKGLINNGVGQIYFGVSSSLLNLLANRLSNRPFVEKTRLGRQPPSVLGGLNQLTE</sequence>